<sequence>MKISTTTAFFWSSVLCISIAGSLAYRARVEIPNQLAIEHRADQRDIKRFHTHLTNQREHLEQRVDRVYHTAKLLFSLPDHIDWRSTLPEFAKIAGWEGLDFFILADSQGNSLDIRQGERSTAQDLDETKPLAQEIFRKLGSKLKVDETLSGFLLSETQGPVMYAGGLTQWQDPNLPQVFIGVLRLTPELISEFASRLDFKVTELADHAELSAALKRDHTELGRRSTANTLYSIFHGDNQQEVLYLRFDTDPRNFESRAFSKQLIVFLIFFICSLILILLVMYREILGPINRLSAKMRQIRQHSNYQQVLNYPHKDEIGKLVNECNELLRHVQEHTQQLETISYTDALTGIGNRRLFQERLRYQWDLAQRKVLPVILIMFDLDFFKQYNDTYGHDAGDVALQKFASLLREVFARDTDVVCRTGGEEFSVLLMAQRTETAEQLTQKLLERLRRAGIEHAGNNKEKILTCSAGICAITPEQDQPSSDLFKHADIALYKAKELGRNQAQTYAS</sequence>
<evidence type="ECO:0000256" key="2">
    <source>
        <dbReference type="ARBA" id="ARBA00012528"/>
    </source>
</evidence>
<organism evidence="6 7">
    <name type="scientific">Spongiibacter pelagi</name>
    <dbReference type="NCBI Taxonomy" id="2760804"/>
    <lineage>
        <taxon>Bacteria</taxon>
        <taxon>Pseudomonadati</taxon>
        <taxon>Pseudomonadota</taxon>
        <taxon>Gammaproteobacteria</taxon>
        <taxon>Cellvibrionales</taxon>
        <taxon>Spongiibacteraceae</taxon>
        <taxon>Spongiibacter</taxon>
    </lineage>
</organism>
<dbReference type="InterPro" id="IPR003660">
    <property type="entry name" value="HAMP_dom"/>
</dbReference>
<dbReference type="NCBIfam" id="TIGR00254">
    <property type="entry name" value="GGDEF"/>
    <property type="match status" value="1"/>
</dbReference>
<dbReference type="InterPro" id="IPR043128">
    <property type="entry name" value="Rev_trsase/Diguanyl_cyclase"/>
</dbReference>
<dbReference type="GO" id="GO:0052621">
    <property type="term" value="F:diguanylate cyclase activity"/>
    <property type="evidence" value="ECO:0007669"/>
    <property type="project" value="UniProtKB-EC"/>
</dbReference>
<keyword evidence="3" id="KW-0812">Transmembrane</keyword>
<dbReference type="InterPro" id="IPR029787">
    <property type="entry name" value="Nucleotide_cyclase"/>
</dbReference>
<dbReference type="GO" id="GO:0005886">
    <property type="term" value="C:plasma membrane"/>
    <property type="evidence" value="ECO:0007669"/>
    <property type="project" value="TreeGrafter"/>
</dbReference>
<dbReference type="EMBL" id="JACXLD010000002">
    <property type="protein sequence ID" value="MBD2858190.1"/>
    <property type="molecule type" value="Genomic_DNA"/>
</dbReference>
<dbReference type="Gene3D" id="6.10.340.10">
    <property type="match status" value="1"/>
</dbReference>
<dbReference type="Proteomes" id="UP000610558">
    <property type="component" value="Unassembled WGS sequence"/>
</dbReference>
<dbReference type="CDD" id="cd01949">
    <property type="entry name" value="GGDEF"/>
    <property type="match status" value="1"/>
</dbReference>
<dbReference type="RefSeq" id="WP_190762807.1">
    <property type="nucleotide sequence ID" value="NZ_JACXLD010000002.1"/>
</dbReference>
<dbReference type="GO" id="GO:1902201">
    <property type="term" value="P:negative regulation of bacterial-type flagellum-dependent cell motility"/>
    <property type="evidence" value="ECO:0007669"/>
    <property type="project" value="TreeGrafter"/>
</dbReference>
<dbReference type="SUPFAM" id="SSF55073">
    <property type="entry name" value="Nucleotide cyclase"/>
    <property type="match status" value="1"/>
</dbReference>
<dbReference type="SUPFAM" id="SSF158472">
    <property type="entry name" value="HAMP domain-like"/>
    <property type="match status" value="1"/>
</dbReference>
<dbReference type="PROSITE" id="PS50887">
    <property type="entry name" value="GGDEF"/>
    <property type="match status" value="1"/>
</dbReference>
<comment type="caution">
    <text evidence="6">The sequence shown here is derived from an EMBL/GenBank/DDBJ whole genome shotgun (WGS) entry which is preliminary data.</text>
</comment>
<accession>A0A927C2B2</accession>
<gene>
    <name evidence="6" type="ORF">IB286_04150</name>
</gene>
<dbReference type="SMART" id="SM00267">
    <property type="entry name" value="GGDEF"/>
    <property type="match status" value="1"/>
</dbReference>
<comment type="cofactor">
    <cofactor evidence="1">
        <name>Mg(2+)</name>
        <dbReference type="ChEBI" id="CHEBI:18420"/>
    </cofactor>
</comment>
<dbReference type="EC" id="2.7.7.65" evidence="2"/>
<dbReference type="PROSITE" id="PS50885">
    <property type="entry name" value="HAMP"/>
    <property type="match status" value="1"/>
</dbReference>
<reference evidence="6" key="1">
    <citation type="submission" date="2020-09" db="EMBL/GenBank/DDBJ databases">
        <authorList>
            <person name="Yoon J.-W."/>
        </authorList>
    </citation>
    <scope>NUCLEOTIDE SEQUENCE</scope>
    <source>
        <strain evidence="6">KMU-158</strain>
    </source>
</reference>
<keyword evidence="3" id="KW-1133">Transmembrane helix</keyword>
<dbReference type="InterPro" id="IPR050469">
    <property type="entry name" value="Diguanylate_Cyclase"/>
</dbReference>
<dbReference type="Gene3D" id="3.30.70.270">
    <property type="match status" value="1"/>
</dbReference>
<evidence type="ECO:0000256" key="1">
    <source>
        <dbReference type="ARBA" id="ARBA00001946"/>
    </source>
</evidence>
<evidence type="ECO:0000259" key="5">
    <source>
        <dbReference type="PROSITE" id="PS50887"/>
    </source>
</evidence>
<evidence type="ECO:0000259" key="4">
    <source>
        <dbReference type="PROSITE" id="PS50885"/>
    </source>
</evidence>
<dbReference type="AlphaFoldDB" id="A0A927C2B2"/>
<name>A0A927C2B2_9GAMM</name>
<evidence type="ECO:0000313" key="7">
    <source>
        <dbReference type="Proteomes" id="UP000610558"/>
    </source>
</evidence>
<keyword evidence="3" id="KW-0472">Membrane</keyword>
<dbReference type="GO" id="GO:0043709">
    <property type="term" value="P:cell adhesion involved in single-species biofilm formation"/>
    <property type="evidence" value="ECO:0007669"/>
    <property type="project" value="TreeGrafter"/>
</dbReference>
<dbReference type="FunFam" id="3.30.70.270:FF:000001">
    <property type="entry name" value="Diguanylate cyclase domain protein"/>
    <property type="match status" value="1"/>
</dbReference>
<evidence type="ECO:0000256" key="3">
    <source>
        <dbReference type="SAM" id="Phobius"/>
    </source>
</evidence>
<feature type="domain" description="GGDEF" evidence="5">
    <location>
        <begin position="372"/>
        <end position="509"/>
    </location>
</feature>
<feature type="domain" description="HAMP" evidence="4">
    <location>
        <begin position="283"/>
        <end position="336"/>
    </location>
</feature>
<proteinExistence type="predicted"/>
<dbReference type="InterPro" id="IPR000160">
    <property type="entry name" value="GGDEF_dom"/>
</dbReference>
<dbReference type="PANTHER" id="PTHR45138:SF24">
    <property type="entry name" value="DIGUANYLATE CYCLASE DGCC-RELATED"/>
    <property type="match status" value="1"/>
</dbReference>
<evidence type="ECO:0000313" key="6">
    <source>
        <dbReference type="EMBL" id="MBD2858190.1"/>
    </source>
</evidence>
<feature type="transmembrane region" description="Helical" evidence="3">
    <location>
        <begin position="263"/>
        <end position="282"/>
    </location>
</feature>
<keyword evidence="7" id="KW-1185">Reference proteome</keyword>
<dbReference type="PANTHER" id="PTHR45138">
    <property type="entry name" value="REGULATORY COMPONENTS OF SENSORY TRANSDUCTION SYSTEM"/>
    <property type="match status" value="1"/>
</dbReference>
<dbReference type="Pfam" id="PF00990">
    <property type="entry name" value="GGDEF"/>
    <property type="match status" value="1"/>
</dbReference>
<protein>
    <recommendedName>
        <fullName evidence="2">diguanylate cyclase</fullName>
        <ecNumber evidence="2">2.7.7.65</ecNumber>
    </recommendedName>
</protein>
<dbReference type="GO" id="GO:0007165">
    <property type="term" value="P:signal transduction"/>
    <property type="evidence" value="ECO:0007669"/>
    <property type="project" value="InterPro"/>
</dbReference>